<dbReference type="Proteomes" id="UP001209570">
    <property type="component" value="Unassembled WGS sequence"/>
</dbReference>
<protein>
    <submittedName>
        <fullName evidence="1">Uncharacterized protein</fullName>
    </submittedName>
</protein>
<comment type="caution">
    <text evidence="1">The sequence shown here is derived from an EMBL/GenBank/DDBJ whole genome shotgun (WGS) entry which is preliminary data.</text>
</comment>
<gene>
    <name evidence="1" type="ORF">P43SY_006837</name>
</gene>
<reference evidence="1" key="1">
    <citation type="submission" date="2021-12" db="EMBL/GenBank/DDBJ databases">
        <title>Prjna785345.</title>
        <authorList>
            <person name="Rujirawat T."/>
            <person name="Krajaejun T."/>
        </authorList>
    </citation>
    <scope>NUCLEOTIDE SEQUENCE</scope>
    <source>
        <strain evidence="1">Pi057C3</strain>
    </source>
</reference>
<proteinExistence type="predicted"/>
<dbReference type="EMBL" id="JAKCXM010000416">
    <property type="protein sequence ID" value="KAJ0394356.1"/>
    <property type="molecule type" value="Genomic_DNA"/>
</dbReference>
<keyword evidence="2" id="KW-1185">Reference proteome</keyword>
<evidence type="ECO:0000313" key="2">
    <source>
        <dbReference type="Proteomes" id="UP001209570"/>
    </source>
</evidence>
<name>A0AAD5LAE6_PYTIN</name>
<organism evidence="1 2">
    <name type="scientific">Pythium insidiosum</name>
    <name type="common">Pythiosis disease agent</name>
    <dbReference type="NCBI Taxonomy" id="114742"/>
    <lineage>
        <taxon>Eukaryota</taxon>
        <taxon>Sar</taxon>
        <taxon>Stramenopiles</taxon>
        <taxon>Oomycota</taxon>
        <taxon>Peronosporomycetes</taxon>
        <taxon>Pythiales</taxon>
        <taxon>Pythiaceae</taxon>
        <taxon>Pythium</taxon>
    </lineage>
</organism>
<evidence type="ECO:0000313" key="1">
    <source>
        <dbReference type="EMBL" id="KAJ0394356.1"/>
    </source>
</evidence>
<sequence length="184" mass="20717">MISAWRCGFTTLGCTHDELFRPQYQRTNRTQRTKIKLVVYARFCPEESDTMVVGQRLPHSHILASLQSEADTTAEWILATPVHKRRPVMSARGDGKPGARDYLFEINPSARWLYAWDSGATKTQRLTTHVLEAVVFHRITQDVASQVSRCGDSTTLCGDDDVAGDAGDARDGIRHDEWLEVRGE</sequence>
<accession>A0AAD5LAE6</accession>
<dbReference type="AlphaFoldDB" id="A0AAD5LAE6"/>